<keyword evidence="2" id="KW-0472">Membrane</keyword>
<dbReference type="RefSeq" id="WP_168536378.1">
    <property type="nucleotide sequence ID" value="NZ_JAAWWP010000002.1"/>
</dbReference>
<dbReference type="EMBL" id="JAAWWP010000002">
    <property type="protein sequence ID" value="NKI40730.1"/>
    <property type="molecule type" value="Genomic_DNA"/>
</dbReference>
<feature type="compositionally biased region" description="Basic and acidic residues" evidence="1">
    <location>
        <begin position="170"/>
        <end position="188"/>
    </location>
</feature>
<proteinExistence type="predicted"/>
<feature type="transmembrane region" description="Helical" evidence="2">
    <location>
        <begin position="28"/>
        <end position="49"/>
    </location>
</feature>
<dbReference type="PANTHER" id="PTHR37507">
    <property type="entry name" value="SPORULATION PROTEIN YDCC"/>
    <property type="match status" value="1"/>
</dbReference>
<reference evidence="3 4" key="1">
    <citation type="submission" date="2020-04" db="EMBL/GenBank/DDBJ databases">
        <title>Phylogenetic Diversity and Antibacterial Activity against Ralstonia solanacearum of Endophytic Actinomycete Isolated from Moss.</title>
        <authorList>
            <person name="Zhuang X."/>
        </authorList>
    </citation>
    <scope>NUCLEOTIDE SEQUENCE [LARGE SCALE GENOMIC DNA]</scope>
    <source>
        <strain evidence="3 4">LD120</strain>
    </source>
</reference>
<dbReference type="Proteomes" id="UP000772196">
    <property type="component" value="Unassembled WGS sequence"/>
</dbReference>
<feature type="region of interest" description="Disordered" evidence="1">
    <location>
        <begin position="1"/>
        <end position="20"/>
    </location>
</feature>
<name>A0ABX1GX97_9ACTN</name>
<keyword evidence="2" id="KW-1133">Transmembrane helix</keyword>
<organism evidence="3 4">
    <name type="scientific">Streptomyces physcomitrii</name>
    <dbReference type="NCBI Taxonomy" id="2724184"/>
    <lineage>
        <taxon>Bacteria</taxon>
        <taxon>Bacillati</taxon>
        <taxon>Actinomycetota</taxon>
        <taxon>Actinomycetes</taxon>
        <taxon>Kitasatosporales</taxon>
        <taxon>Streptomycetaceae</taxon>
        <taxon>Streptomyces</taxon>
    </lineage>
</organism>
<dbReference type="Gene3D" id="2.50.20.10">
    <property type="entry name" value="Lipoprotein localisation LolA/LolB/LppX"/>
    <property type="match status" value="1"/>
</dbReference>
<dbReference type="InterPro" id="IPR052944">
    <property type="entry name" value="Sporulation_related"/>
</dbReference>
<gene>
    <name evidence="3" type="ORF">HFV08_05620</name>
</gene>
<dbReference type="SUPFAM" id="SSF89392">
    <property type="entry name" value="Prokaryotic lipoproteins and lipoprotein localization factors"/>
    <property type="match status" value="1"/>
</dbReference>
<comment type="caution">
    <text evidence="3">The sequence shown here is derived from an EMBL/GenBank/DDBJ whole genome shotgun (WGS) entry which is preliminary data.</text>
</comment>
<dbReference type="InterPro" id="IPR029046">
    <property type="entry name" value="LolA/LolB/LppX"/>
</dbReference>
<accession>A0ABX1GX97</accession>
<feature type="region of interest" description="Disordered" evidence="1">
    <location>
        <begin position="297"/>
        <end position="323"/>
    </location>
</feature>
<evidence type="ECO:0000256" key="2">
    <source>
        <dbReference type="SAM" id="Phobius"/>
    </source>
</evidence>
<protein>
    <submittedName>
        <fullName evidence="3">DUF2092 domain-containing protein</fullName>
    </submittedName>
</protein>
<dbReference type="PANTHER" id="PTHR37507:SF2">
    <property type="entry name" value="SPORULATION PROTEIN YDCC"/>
    <property type="match status" value="1"/>
</dbReference>
<keyword evidence="4" id="KW-1185">Reference proteome</keyword>
<feature type="compositionally biased region" description="Basic and acidic residues" evidence="1">
    <location>
        <begin position="297"/>
        <end position="312"/>
    </location>
</feature>
<keyword evidence="2" id="KW-0812">Transmembrane</keyword>
<feature type="region of interest" description="Disordered" evidence="1">
    <location>
        <begin position="94"/>
        <end position="114"/>
    </location>
</feature>
<sequence length="414" mass="41916">MAPYESGTDTEAAERAAAARGRKKAARYAVPVVVLGLAAATIGLVPALADSGDPDLPELSAQELIEKIAASDTQRLSGTVKISTDLGLPDLGGLAGGMASPRGEQGEGGAADPKSRLTELASGTHTLRVAADGPEKQRLSILDDAAEYSLIHNGDEVWAYDSASDEAFHATEDGKHGDGGGAEHRGGLPKDVPATPGEFAKEVLKASEETTSVTAEGTMQVAGRDAYKLVVKPKGEGSTVGAVTFAVDAKTGTPLKATLTPAGGGAAVVEAGYTKVDFGKPAASLFDYRPAKGTKVTEAEDAAKEARGKDVPRGPGKQPGAGDLAAPEILGEGWSSIARFEVPGGQGLPDAGSGDLPPEAASLLDAFGDKVKGDFGTGRVFSTRLVNALITDDGTVYAGAVTKDALVKAAESAK</sequence>
<evidence type="ECO:0000313" key="4">
    <source>
        <dbReference type="Proteomes" id="UP000772196"/>
    </source>
</evidence>
<feature type="region of interest" description="Disordered" evidence="1">
    <location>
        <begin position="170"/>
        <end position="193"/>
    </location>
</feature>
<evidence type="ECO:0000313" key="3">
    <source>
        <dbReference type="EMBL" id="NKI40730.1"/>
    </source>
</evidence>
<evidence type="ECO:0000256" key="1">
    <source>
        <dbReference type="SAM" id="MobiDB-lite"/>
    </source>
</evidence>